<feature type="non-terminal residue" evidence="2">
    <location>
        <position position="1"/>
    </location>
</feature>
<feature type="compositionally biased region" description="Polar residues" evidence="1">
    <location>
        <begin position="89"/>
        <end position="104"/>
    </location>
</feature>
<reference evidence="2" key="1">
    <citation type="journal article" date="2016" name="Ticks Tick Borne Dis.">
        <title>De novo assembly and annotation of the salivary gland transcriptome of Rhipicephalus appendiculatus male and female ticks during blood feeding.</title>
        <authorList>
            <person name="de Castro M.H."/>
            <person name="de Klerk D."/>
            <person name="Pienaar R."/>
            <person name="Latif A.A."/>
            <person name="Rees D.J."/>
            <person name="Mans B.J."/>
        </authorList>
    </citation>
    <scope>NUCLEOTIDE SEQUENCE</scope>
    <source>
        <tissue evidence="2">Salivary glands</tissue>
    </source>
</reference>
<protein>
    <submittedName>
        <fullName evidence="2">Microtubule associated protein</fullName>
    </submittedName>
</protein>
<feature type="region of interest" description="Disordered" evidence="1">
    <location>
        <begin position="224"/>
        <end position="244"/>
    </location>
</feature>
<name>A0A131ZBV4_RHIAP</name>
<organism evidence="2">
    <name type="scientific">Rhipicephalus appendiculatus</name>
    <name type="common">Brown ear tick</name>
    <dbReference type="NCBI Taxonomy" id="34631"/>
    <lineage>
        <taxon>Eukaryota</taxon>
        <taxon>Metazoa</taxon>
        <taxon>Ecdysozoa</taxon>
        <taxon>Arthropoda</taxon>
        <taxon>Chelicerata</taxon>
        <taxon>Arachnida</taxon>
        <taxon>Acari</taxon>
        <taxon>Parasitiformes</taxon>
        <taxon>Ixodida</taxon>
        <taxon>Ixodoidea</taxon>
        <taxon>Ixodidae</taxon>
        <taxon>Rhipicephalinae</taxon>
        <taxon>Rhipicephalus</taxon>
        <taxon>Rhipicephalus</taxon>
    </lineage>
</organism>
<feature type="compositionally biased region" description="Low complexity" evidence="1">
    <location>
        <begin position="224"/>
        <end position="237"/>
    </location>
</feature>
<evidence type="ECO:0000256" key="1">
    <source>
        <dbReference type="SAM" id="MobiDB-lite"/>
    </source>
</evidence>
<dbReference type="AlphaFoldDB" id="A0A131ZBV4"/>
<feature type="compositionally biased region" description="Polar residues" evidence="1">
    <location>
        <begin position="18"/>
        <end position="29"/>
    </location>
</feature>
<feature type="compositionally biased region" description="Basic and acidic residues" evidence="1">
    <location>
        <begin position="1"/>
        <end position="10"/>
    </location>
</feature>
<dbReference type="EMBL" id="GEDV01000287">
    <property type="protein sequence ID" value="JAP88270.1"/>
    <property type="molecule type" value="Transcribed_RNA"/>
</dbReference>
<feature type="region of interest" description="Disordered" evidence="1">
    <location>
        <begin position="1"/>
        <end position="211"/>
    </location>
</feature>
<evidence type="ECO:0000313" key="2">
    <source>
        <dbReference type="EMBL" id="JAP88270.1"/>
    </source>
</evidence>
<feature type="compositionally biased region" description="Polar residues" evidence="1">
    <location>
        <begin position="55"/>
        <end position="75"/>
    </location>
</feature>
<feature type="non-terminal residue" evidence="2">
    <location>
        <position position="244"/>
    </location>
</feature>
<proteinExistence type="predicted"/>
<feature type="compositionally biased region" description="Low complexity" evidence="1">
    <location>
        <begin position="30"/>
        <end position="41"/>
    </location>
</feature>
<sequence>IGKTEQDKQGKKPVPCGKSSSAKPTTTLGISKSIPASSSIKTAREVTKAKPSSEGAHQSTISPVTKKMLSTTSPVTKKVLPGKLDKKQAPSTKDSSGITASKSDCSGEPTKDLPAAKTVKSAIDAKASQLAYKTPPTSIPKGSTDSPAAPKGTPGVAKSSSQSVPAKAPLSTAKPFNDTAKVKPANQLGMAKPANDSAKAQPVNDSAKVKPGTCVSSAVAKAALSSKPAKAPASCAKNISEMPV</sequence>
<accession>A0A131ZBV4</accession>